<dbReference type="AlphaFoldDB" id="I1QN58"/>
<evidence type="ECO:0000256" key="1">
    <source>
        <dbReference type="SAM" id="MobiDB-lite"/>
    </source>
</evidence>
<feature type="region of interest" description="Disordered" evidence="1">
    <location>
        <begin position="19"/>
        <end position="48"/>
    </location>
</feature>
<dbReference type="Gramene" id="ORGLA09G0048700.1">
    <property type="protein sequence ID" value="ORGLA09G0048700.1"/>
    <property type="gene ID" value="ORGLA09G0048700"/>
</dbReference>
<keyword evidence="3" id="KW-1185">Reference proteome</keyword>
<organism evidence="2 3">
    <name type="scientific">Oryza glaberrima</name>
    <name type="common">African rice</name>
    <dbReference type="NCBI Taxonomy" id="4538"/>
    <lineage>
        <taxon>Eukaryota</taxon>
        <taxon>Viridiplantae</taxon>
        <taxon>Streptophyta</taxon>
        <taxon>Embryophyta</taxon>
        <taxon>Tracheophyta</taxon>
        <taxon>Spermatophyta</taxon>
        <taxon>Magnoliopsida</taxon>
        <taxon>Liliopsida</taxon>
        <taxon>Poales</taxon>
        <taxon>Poaceae</taxon>
        <taxon>BOP clade</taxon>
        <taxon>Oryzoideae</taxon>
        <taxon>Oryzeae</taxon>
        <taxon>Oryzinae</taxon>
        <taxon>Oryza</taxon>
    </lineage>
</organism>
<dbReference type="EnsemblPlants" id="ORGLA09G0048700.1">
    <property type="protein sequence ID" value="ORGLA09G0048700.1"/>
    <property type="gene ID" value="ORGLA09G0048700"/>
</dbReference>
<name>I1QN58_ORYGL</name>
<dbReference type="Proteomes" id="UP000007306">
    <property type="component" value="Chromosome 9"/>
</dbReference>
<reference evidence="2" key="1">
    <citation type="submission" date="2015-06" db="UniProtKB">
        <authorList>
            <consortium name="EnsemblPlants"/>
        </authorList>
    </citation>
    <scope>IDENTIFICATION</scope>
</reference>
<sequence>TSSGVAWVWMTEDAVTGDELRRGRPRRAPGIMDSGDELQRAPAPPPAIHGAAVNAHLRLHPRGQLVRPPPAPQLCRGPSLVVAFVAGRRSRCKSRPSSYPSAASREQRDKTGCKELVDLVMVGCGVW</sequence>
<evidence type="ECO:0000313" key="2">
    <source>
        <dbReference type="EnsemblPlants" id="ORGLA09G0048700.1"/>
    </source>
</evidence>
<dbReference type="OMA" id="RRAPGIM"/>
<reference evidence="2 3" key="2">
    <citation type="submission" date="2018-04" db="EMBL/GenBank/DDBJ databases">
        <title>OglaRS2 (Oryza glaberrima Reference Sequence Version 2).</title>
        <authorList>
            <person name="Zhang J."/>
            <person name="Kudrna D."/>
            <person name="Lee S."/>
            <person name="Talag J."/>
            <person name="Rajasekar S."/>
            <person name="Wing R.A."/>
        </authorList>
    </citation>
    <scope>NUCLEOTIDE SEQUENCE [LARGE SCALE GENOMIC DNA]</scope>
    <source>
        <strain evidence="2 3">cv. IRGC 96717</strain>
    </source>
</reference>
<accession>I1QN58</accession>
<evidence type="ECO:0000313" key="3">
    <source>
        <dbReference type="Proteomes" id="UP000007306"/>
    </source>
</evidence>
<dbReference type="HOGENOM" id="CLU_1976228_0_0_1"/>
<proteinExistence type="predicted"/>
<protein>
    <submittedName>
        <fullName evidence="2">Uncharacterized protein</fullName>
    </submittedName>
</protein>